<dbReference type="Gene3D" id="2.60.40.1080">
    <property type="match status" value="1"/>
</dbReference>
<keyword evidence="3" id="KW-1185">Reference proteome</keyword>
<evidence type="ECO:0000313" key="3">
    <source>
        <dbReference type="Proteomes" id="UP000722111"/>
    </source>
</evidence>
<dbReference type="Proteomes" id="UP000722111">
    <property type="component" value="Unassembled WGS sequence"/>
</dbReference>
<reference evidence="2 3" key="1">
    <citation type="submission" date="2020-08" db="EMBL/GenBank/DDBJ databases">
        <title>Description of novel Pseudomonas species.</title>
        <authorList>
            <person name="Duman M."/>
            <person name="Mulet M."/>
            <person name="Altun S."/>
            <person name="Saticioglu I.B."/>
            <person name="Lalucat J."/>
            <person name="Garcia-Valdes E."/>
        </authorList>
    </citation>
    <scope>NUCLEOTIDE SEQUENCE [LARGE SCALE GENOMIC DNA]</scope>
    <source>
        <strain evidence="2 3">P155</strain>
    </source>
</reference>
<name>A0ABS0BP72_9PSED</name>
<dbReference type="RefSeq" id="WP_194935964.1">
    <property type="nucleotide sequence ID" value="NZ_JACOPX010000017.1"/>
</dbReference>
<comment type="caution">
    <text evidence="2">The sequence shown here is derived from an EMBL/GenBank/DDBJ whole genome shotgun (WGS) entry which is preliminary data.</text>
</comment>
<dbReference type="InterPro" id="IPR003343">
    <property type="entry name" value="Big_2"/>
</dbReference>
<gene>
    <name evidence="2" type="ORF">H8F23_23580</name>
</gene>
<evidence type="ECO:0000259" key="1">
    <source>
        <dbReference type="Pfam" id="PF02368"/>
    </source>
</evidence>
<sequence>MTTNNEPQTSAVALTLTSTKVLPNGIEVRQLEATSEKAVVIGDTRANGSGAESEARSLTGVPELVVDVSPIKLYWITLSIAGTGLPWTPTGAIPSLSRTVRKATGGTPPITYTSSRPEIATVNGNGDIRGLLTGTATITVQDSVGQTKVIDITVDNPRRRVLWNKTQMTHAQALAWAKTNPGFNPFFRASNTIDDYDGYEDIHNFYAGFEPNPAGCDGVTTRQIIWYLLDGSMWGGCVSPSTLGTCIITVPD</sequence>
<organism evidence="2 3">
    <name type="scientific">Pseudomonas neuropathica</name>
    <dbReference type="NCBI Taxonomy" id="2730425"/>
    <lineage>
        <taxon>Bacteria</taxon>
        <taxon>Pseudomonadati</taxon>
        <taxon>Pseudomonadota</taxon>
        <taxon>Gammaproteobacteria</taxon>
        <taxon>Pseudomonadales</taxon>
        <taxon>Pseudomonadaceae</taxon>
        <taxon>Pseudomonas</taxon>
    </lineage>
</organism>
<protein>
    <submittedName>
        <fullName evidence="2">Ig-like domain-containing protein</fullName>
    </submittedName>
</protein>
<dbReference type="InterPro" id="IPR008964">
    <property type="entry name" value="Invasin/intimin_cell_adhesion"/>
</dbReference>
<proteinExistence type="predicted"/>
<dbReference type="Pfam" id="PF02368">
    <property type="entry name" value="Big_2"/>
    <property type="match status" value="1"/>
</dbReference>
<accession>A0ABS0BP72</accession>
<dbReference type="EMBL" id="JACOPX010000017">
    <property type="protein sequence ID" value="MBF6036240.1"/>
    <property type="molecule type" value="Genomic_DNA"/>
</dbReference>
<feature type="domain" description="BIG2" evidence="1">
    <location>
        <begin position="96"/>
        <end position="149"/>
    </location>
</feature>
<dbReference type="SUPFAM" id="SSF49373">
    <property type="entry name" value="Invasin/intimin cell-adhesion fragments"/>
    <property type="match status" value="1"/>
</dbReference>
<evidence type="ECO:0000313" key="2">
    <source>
        <dbReference type="EMBL" id="MBF6036240.1"/>
    </source>
</evidence>